<dbReference type="EMBL" id="GL377619">
    <property type="protein sequence ID" value="EFJ16346.1"/>
    <property type="molecule type" value="Genomic_DNA"/>
</dbReference>
<evidence type="ECO:0000313" key="7">
    <source>
        <dbReference type="Proteomes" id="UP000001514"/>
    </source>
</evidence>
<dbReference type="GO" id="GO:0005739">
    <property type="term" value="C:mitochondrion"/>
    <property type="evidence" value="ECO:0007669"/>
    <property type="project" value="GOC"/>
</dbReference>
<feature type="binding site" evidence="3">
    <location>
        <position position="51"/>
    </location>
    <ligand>
        <name>Cu cation</name>
        <dbReference type="ChEBI" id="CHEBI:23378"/>
    </ligand>
</feature>
<dbReference type="STRING" id="88036.D8SHA0"/>
<keyword evidence="2 3" id="KW-0186">Copper</keyword>
<evidence type="ECO:0000256" key="1">
    <source>
        <dbReference type="ARBA" id="ARBA00010996"/>
    </source>
</evidence>
<dbReference type="KEGG" id="smo:SELMODRAFT_234054"/>
<dbReference type="FunFam" id="3.40.30.10:FF:000013">
    <property type="entry name" value="Blast:Protein SCO1 homolog, mitochondrial"/>
    <property type="match status" value="1"/>
</dbReference>
<keyword evidence="3" id="KW-0479">Metal-binding</keyword>
<dbReference type="FunCoup" id="D8SHA0">
    <property type="interactions" value="4212"/>
</dbReference>
<keyword evidence="7" id="KW-1185">Reference proteome</keyword>
<protein>
    <recommendedName>
        <fullName evidence="5">Thioredoxin domain-containing protein</fullName>
    </recommendedName>
</protein>
<dbReference type="PANTHER" id="PTHR12151">
    <property type="entry name" value="ELECTRON TRANSPORT PROTIN SCO1/SENC FAMILY MEMBER"/>
    <property type="match status" value="1"/>
</dbReference>
<feature type="disulfide bond" description="Redox-active" evidence="4">
    <location>
        <begin position="47"/>
        <end position="51"/>
    </location>
</feature>
<dbReference type="GO" id="GO:0033617">
    <property type="term" value="P:mitochondrial respiratory chain complex IV assembly"/>
    <property type="evidence" value="ECO:0000318"/>
    <property type="project" value="GO_Central"/>
</dbReference>
<dbReference type="OMA" id="AYKTYYR"/>
<proteinExistence type="inferred from homology"/>
<dbReference type="GO" id="GO:0046872">
    <property type="term" value="F:metal ion binding"/>
    <property type="evidence" value="ECO:0007669"/>
    <property type="project" value="UniProtKB-KW"/>
</dbReference>
<evidence type="ECO:0000256" key="2">
    <source>
        <dbReference type="ARBA" id="ARBA00023008"/>
    </source>
</evidence>
<dbReference type="PROSITE" id="PS51352">
    <property type="entry name" value="THIOREDOXIN_2"/>
    <property type="match status" value="1"/>
</dbReference>
<dbReference type="PANTHER" id="PTHR12151:SF5">
    <property type="entry name" value="AT19154P"/>
    <property type="match status" value="1"/>
</dbReference>
<gene>
    <name evidence="6" type="ORF">SELMODRAFT_234054</name>
</gene>
<reference evidence="6 7" key="1">
    <citation type="journal article" date="2011" name="Science">
        <title>The Selaginella genome identifies genetic changes associated with the evolution of vascular plants.</title>
        <authorList>
            <person name="Banks J.A."/>
            <person name="Nishiyama T."/>
            <person name="Hasebe M."/>
            <person name="Bowman J.L."/>
            <person name="Gribskov M."/>
            <person name="dePamphilis C."/>
            <person name="Albert V.A."/>
            <person name="Aono N."/>
            <person name="Aoyama T."/>
            <person name="Ambrose B.A."/>
            <person name="Ashton N.W."/>
            <person name="Axtell M.J."/>
            <person name="Barker E."/>
            <person name="Barker M.S."/>
            <person name="Bennetzen J.L."/>
            <person name="Bonawitz N.D."/>
            <person name="Chapple C."/>
            <person name="Cheng C."/>
            <person name="Correa L.G."/>
            <person name="Dacre M."/>
            <person name="DeBarry J."/>
            <person name="Dreyer I."/>
            <person name="Elias M."/>
            <person name="Engstrom E.M."/>
            <person name="Estelle M."/>
            <person name="Feng L."/>
            <person name="Finet C."/>
            <person name="Floyd S.K."/>
            <person name="Frommer W.B."/>
            <person name="Fujita T."/>
            <person name="Gramzow L."/>
            <person name="Gutensohn M."/>
            <person name="Harholt J."/>
            <person name="Hattori M."/>
            <person name="Heyl A."/>
            <person name="Hirai T."/>
            <person name="Hiwatashi Y."/>
            <person name="Ishikawa M."/>
            <person name="Iwata M."/>
            <person name="Karol K.G."/>
            <person name="Koehler B."/>
            <person name="Kolukisaoglu U."/>
            <person name="Kubo M."/>
            <person name="Kurata T."/>
            <person name="Lalonde S."/>
            <person name="Li K."/>
            <person name="Li Y."/>
            <person name="Litt A."/>
            <person name="Lyons E."/>
            <person name="Manning G."/>
            <person name="Maruyama T."/>
            <person name="Michael T.P."/>
            <person name="Mikami K."/>
            <person name="Miyazaki S."/>
            <person name="Morinaga S."/>
            <person name="Murata T."/>
            <person name="Mueller-Roeber B."/>
            <person name="Nelson D.R."/>
            <person name="Obara M."/>
            <person name="Oguri Y."/>
            <person name="Olmstead R.G."/>
            <person name="Onodera N."/>
            <person name="Petersen B.L."/>
            <person name="Pils B."/>
            <person name="Prigge M."/>
            <person name="Rensing S.A."/>
            <person name="Riano-Pachon D.M."/>
            <person name="Roberts A.W."/>
            <person name="Sato Y."/>
            <person name="Scheller H.V."/>
            <person name="Schulz B."/>
            <person name="Schulz C."/>
            <person name="Shakirov E.V."/>
            <person name="Shibagaki N."/>
            <person name="Shinohara N."/>
            <person name="Shippen D.E."/>
            <person name="Soerensen I."/>
            <person name="Sotooka R."/>
            <person name="Sugimoto N."/>
            <person name="Sugita M."/>
            <person name="Sumikawa N."/>
            <person name="Tanurdzic M."/>
            <person name="Theissen G."/>
            <person name="Ulvskov P."/>
            <person name="Wakazuki S."/>
            <person name="Weng J.K."/>
            <person name="Willats W.W."/>
            <person name="Wipf D."/>
            <person name="Wolf P.G."/>
            <person name="Yang L."/>
            <person name="Zimmer A.D."/>
            <person name="Zhu Q."/>
            <person name="Mitros T."/>
            <person name="Hellsten U."/>
            <person name="Loque D."/>
            <person name="Otillar R."/>
            <person name="Salamov A."/>
            <person name="Schmutz J."/>
            <person name="Shapiro H."/>
            <person name="Lindquist E."/>
            <person name="Lucas S."/>
            <person name="Rokhsar D."/>
            <person name="Grigoriev I.V."/>
        </authorList>
    </citation>
    <scope>NUCLEOTIDE SEQUENCE [LARGE SCALE GENOMIC DNA]</scope>
</reference>
<name>D8SHA0_SELML</name>
<evidence type="ECO:0000256" key="3">
    <source>
        <dbReference type="PIRSR" id="PIRSR603782-1"/>
    </source>
</evidence>
<organism evidence="7">
    <name type="scientific">Selaginella moellendorffii</name>
    <name type="common">Spikemoss</name>
    <dbReference type="NCBI Taxonomy" id="88036"/>
    <lineage>
        <taxon>Eukaryota</taxon>
        <taxon>Viridiplantae</taxon>
        <taxon>Streptophyta</taxon>
        <taxon>Embryophyta</taxon>
        <taxon>Tracheophyta</taxon>
        <taxon>Lycopodiopsida</taxon>
        <taxon>Selaginellales</taxon>
        <taxon>Selaginellaceae</taxon>
        <taxon>Selaginella</taxon>
    </lineage>
</organism>
<dbReference type="SUPFAM" id="SSF52833">
    <property type="entry name" value="Thioredoxin-like"/>
    <property type="match status" value="1"/>
</dbReference>
<dbReference type="CDD" id="cd02968">
    <property type="entry name" value="SCO"/>
    <property type="match status" value="1"/>
</dbReference>
<evidence type="ECO:0000259" key="5">
    <source>
        <dbReference type="PROSITE" id="PS51352"/>
    </source>
</evidence>
<keyword evidence="4" id="KW-1015">Disulfide bond</keyword>
<dbReference type="InParanoid" id="D8SHA0"/>
<dbReference type="InterPro" id="IPR003782">
    <property type="entry name" value="SCO1/SenC"/>
</dbReference>
<evidence type="ECO:0000256" key="4">
    <source>
        <dbReference type="PIRSR" id="PIRSR603782-2"/>
    </source>
</evidence>
<comment type="similarity">
    <text evidence="1">Belongs to the SCO1/2 family.</text>
</comment>
<dbReference type="eggNOG" id="KOG2792">
    <property type="taxonomic scope" value="Eukaryota"/>
</dbReference>
<dbReference type="InterPro" id="IPR036249">
    <property type="entry name" value="Thioredoxin-like_sf"/>
</dbReference>
<evidence type="ECO:0000313" key="6">
    <source>
        <dbReference type="EMBL" id="EFJ16346.1"/>
    </source>
</evidence>
<feature type="binding site" evidence="3">
    <location>
        <position position="136"/>
    </location>
    <ligand>
        <name>Cu cation</name>
        <dbReference type="ChEBI" id="CHEBI:23378"/>
    </ligand>
</feature>
<dbReference type="Gene3D" id="3.40.30.10">
    <property type="entry name" value="Glutaredoxin"/>
    <property type="match status" value="1"/>
</dbReference>
<feature type="binding site" evidence="3">
    <location>
        <position position="47"/>
    </location>
    <ligand>
        <name>Cu cation</name>
        <dbReference type="ChEBI" id="CHEBI:23378"/>
    </ligand>
</feature>
<dbReference type="Proteomes" id="UP000001514">
    <property type="component" value="Unassembled WGS sequence"/>
</dbReference>
<dbReference type="Pfam" id="PF02630">
    <property type="entry name" value="SCO1-SenC"/>
    <property type="match status" value="1"/>
</dbReference>
<dbReference type="OrthoDB" id="270009at2759"/>
<dbReference type="Gramene" id="EFJ16346">
    <property type="protein sequence ID" value="EFJ16346"/>
    <property type="gene ID" value="SELMODRAFT_234054"/>
</dbReference>
<dbReference type="AlphaFoldDB" id="D8SHA0"/>
<accession>D8SHA0</accession>
<dbReference type="InterPro" id="IPR013766">
    <property type="entry name" value="Thioredoxin_domain"/>
</dbReference>
<dbReference type="HOGENOM" id="CLU_050131_3_1_1"/>
<sequence>MDVKYGPSVGKAAIGGPFKLVNHEGKTVTEKDFLGNWTLMYFGFTSCPDICPDELQKMVQAIDAVDKKSGLKIAPLFVSVDPERDSVEQMKEYVQEFHPRLVGLTGAPEDIKQVAKSFRVYYMKTGDEGDDYLVDHSIIMYLMDPKMEFVKFFGKNYTVDELSQGIMDEVKNHGKTKRS</sequence>
<feature type="domain" description="Thioredoxin" evidence="5">
    <location>
        <begin position="7"/>
        <end position="172"/>
    </location>
</feature>